<proteinExistence type="predicted"/>
<protein>
    <submittedName>
        <fullName evidence="1">Uncharacterized protein</fullName>
    </submittedName>
</protein>
<dbReference type="EMBL" id="GBRH01253426">
    <property type="protein sequence ID" value="JAD44469.1"/>
    <property type="molecule type" value="Transcribed_RNA"/>
</dbReference>
<reference evidence="1" key="2">
    <citation type="journal article" date="2015" name="Data Brief">
        <title>Shoot transcriptome of the giant reed, Arundo donax.</title>
        <authorList>
            <person name="Barrero R.A."/>
            <person name="Guerrero F.D."/>
            <person name="Moolhuijzen P."/>
            <person name="Goolsby J.A."/>
            <person name="Tidwell J."/>
            <person name="Bellgard S.E."/>
            <person name="Bellgard M.I."/>
        </authorList>
    </citation>
    <scope>NUCLEOTIDE SEQUENCE</scope>
    <source>
        <tissue evidence="1">Shoot tissue taken approximately 20 cm above the soil surface</tissue>
    </source>
</reference>
<sequence>MYNLTLQKIQSVILEITVIVTVN</sequence>
<evidence type="ECO:0000313" key="1">
    <source>
        <dbReference type="EMBL" id="JAD44469.1"/>
    </source>
</evidence>
<dbReference type="AlphaFoldDB" id="A0A0A8ZYL9"/>
<name>A0A0A8ZYL9_ARUDO</name>
<accession>A0A0A8ZYL9</accession>
<organism evidence="1">
    <name type="scientific">Arundo donax</name>
    <name type="common">Giant reed</name>
    <name type="synonym">Donax arundinaceus</name>
    <dbReference type="NCBI Taxonomy" id="35708"/>
    <lineage>
        <taxon>Eukaryota</taxon>
        <taxon>Viridiplantae</taxon>
        <taxon>Streptophyta</taxon>
        <taxon>Embryophyta</taxon>
        <taxon>Tracheophyta</taxon>
        <taxon>Spermatophyta</taxon>
        <taxon>Magnoliopsida</taxon>
        <taxon>Liliopsida</taxon>
        <taxon>Poales</taxon>
        <taxon>Poaceae</taxon>
        <taxon>PACMAD clade</taxon>
        <taxon>Arundinoideae</taxon>
        <taxon>Arundineae</taxon>
        <taxon>Arundo</taxon>
    </lineage>
</organism>
<reference evidence="1" key="1">
    <citation type="submission" date="2014-09" db="EMBL/GenBank/DDBJ databases">
        <authorList>
            <person name="Magalhaes I.L.F."/>
            <person name="Oliveira U."/>
            <person name="Santos F.R."/>
            <person name="Vidigal T.H.D.A."/>
            <person name="Brescovit A.D."/>
            <person name="Santos A.J."/>
        </authorList>
    </citation>
    <scope>NUCLEOTIDE SEQUENCE</scope>
    <source>
        <tissue evidence="1">Shoot tissue taken approximately 20 cm above the soil surface</tissue>
    </source>
</reference>